<feature type="region of interest" description="Disordered" evidence="12">
    <location>
        <begin position="1"/>
        <end position="21"/>
    </location>
</feature>
<dbReference type="PANTHER" id="PTHR12589:SF7">
    <property type="entry name" value="6-PYRUVOYL TETRAHYDROBIOPTERIN SYNTHASE"/>
    <property type="match status" value="1"/>
</dbReference>
<sequence>MKQKKTPLSTPPVAPPPPERMPKVYVTRTIEFNAAHRLFNPKFSEEMNTRVYGKCANKYGHGHNYQLEITLGGTVDPETGYLFDLKELKKILEEEVTARFDHRHLNHDVPELEGLVPTTETLAVLIWDILEERIAAIDNREISLQAVKLHETGKNSVSYLGE</sequence>
<comment type="similarity">
    <text evidence="2">Belongs to the PTPS family. QueD subfamily.</text>
</comment>
<feature type="active site" description="Charge relay system" evidence="10">
    <location>
        <position position="151"/>
    </location>
</feature>
<dbReference type="UniPathway" id="UPA00391"/>
<evidence type="ECO:0000256" key="1">
    <source>
        <dbReference type="ARBA" id="ARBA00005061"/>
    </source>
</evidence>
<feature type="active site" description="Charge relay system" evidence="10">
    <location>
        <position position="102"/>
    </location>
</feature>
<dbReference type="Proteomes" id="UP000076481">
    <property type="component" value="Unassembled WGS sequence"/>
</dbReference>
<evidence type="ECO:0000256" key="3">
    <source>
        <dbReference type="ARBA" id="ARBA00012982"/>
    </source>
</evidence>
<evidence type="ECO:0000256" key="7">
    <source>
        <dbReference type="ARBA" id="ARBA00023239"/>
    </source>
</evidence>
<feature type="binding site" evidence="11">
    <location>
        <position position="61"/>
    </location>
    <ligand>
        <name>Zn(2+)</name>
        <dbReference type="ChEBI" id="CHEBI:29105"/>
    </ligand>
</feature>
<evidence type="ECO:0000256" key="9">
    <source>
        <dbReference type="ARBA" id="ARBA00048807"/>
    </source>
</evidence>
<evidence type="ECO:0000256" key="8">
    <source>
        <dbReference type="ARBA" id="ARBA00031449"/>
    </source>
</evidence>
<dbReference type="GO" id="GO:0046872">
    <property type="term" value="F:metal ion binding"/>
    <property type="evidence" value="ECO:0007669"/>
    <property type="project" value="UniProtKB-KW"/>
</dbReference>
<evidence type="ECO:0000256" key="12">
    <source>
        <dbReference type="SAM" id="MobiDB-lite"/>
    </source>
</evidence>
<dbReference type="EC" id="4.1.2.50" evidence="3"/>
<evidence type="ECO:0000313" key="14">
    <source>
        <dbReference type="Proteomes" id="UP000076481"/>
    </source>
</evidence>
<organism evidence="13 14">
    <name type="scientific">Pelodictyon luteolum</name>
    <dbReference type="NCBI Taxonomy" id="1100"/>
    <lineage>
        <taxon>Bacteria</taxon>
        <taxon>Pseudomonadati</taxon>
        <taxon>Chlorobiota</taxon>
        <taxon>Chlorobiia</taxon>
        <taxon>Chlorobiales</taxon>
        <taxon>Chlorobiaceae</taxon>
        <taxon>Chlorobium/Pelodictyon group</taxon>
        <taxon>Pelodictyon</taxon>
    </lineage>
</organism>
<dbReference type="FunFam" id="3.30.479.10:FF:000003">
    <property type="entry name" value="6-pyruvoyl tetrahydrobiopterin synthase"/>
    <property type="match status" value="1"/>
</dbReference>
<dbReference type="PANTHER" id="PTHR12589">
    <property type="entry name" value="PYRUVOYL TETRAHYDROBIOPTERIN SYNTHASE"/>
    <property type="match status" value="1"/>
</dbReference>
<proteinExistence type="inferred from homology"/>
<evidence type="ECO:0000256" key="6">
    <source>
        <dbReference type="ARBA" id="ARBA00022833"/>
    </source>
</evidence>
<dbReference type="PIRSF" id="PIRSF006113">
    <property type="entry name" value="PTP_synth"/>
    <property type="match status" value="1"/>
</dbReference>
<keyword evidence="5 11" id="KW-0479">Metal-binding</keyword>
<comment type="caution">
    <text evidence="13">The sequence shown here is derived from an EMBL/GenBank/DDBJ whole genome shotgun (WGS) entry which is preliminary data.</text>
</comment>
<comment type="pathway">
    <text evidence="1">Purine metabolism; 7-cyano-7-deazaguanine biosynthesis.</text>
</comment>
<dbReference type="InterPro" id="IPR007115">
    <property type="entry name" value="6-PTP_synth/QueD"/>
</dbReference>
<dbReference type="EMBL" id="LVWG01000027">
    <property type="protein sequence ID" value="KZK74408.1"/>
    <property type="molecule type" value="Genomic_DNA"/>
</dbReference>
<reference evidence="13 14" key="1">
    <citation type="submission" date="2016-03" db="EMBL/GenBank/DDBJ databases">
        <title>Speciation and ecological success in dimly lit waters: horizontal gene transfer in a green sulfur bacteria bloom unveiled by metagenomic assembly.</title>
        <authorList>
            <person name="Llorens-Mares T."/>
            <person name="Liu Z."/>
            <person name="Allen L.Z."/>
            <person name="Rusch D.B."/>
            <person name="Craig M.T."/>
            <person name="Dupont C.L."/>
            <person name="Bryant D.A."/>
            <person name="Casamayor E.O."/>
        </authorList>
    </citation>
    <scope>NUCLEOTIDE SEQUENCE [LARGE SCALE GENOMIC DNA]</scope>
    <source>
        <strain evidence="13">CIII</strain>
    </source>
</reference>
<dbReference type="GO" id="GO:0070497">
    <property type="term" value="F:6-carboxytetrahydropterin synthase activity"/>
    <property type="evidence" value="ECO:0007669"/>
    <property type="project" value="UniProtKB-EC"/>
</dbReference>
<feature type="active site" description="Proton acceptor" evidence="10">
    <location>
        <position position="55"/>
    </location>
</feature>
<dbReference type="InterPro" id="IPR038418">
    <property type="entry name" value="6-PTP_synth/QueD_sf"/>
</dbReference>
<dbReference type="Gene3D" id="3.30.479.10">
    <property type="entry name" value="6-pyruvoyl tetrahydropterin synthase/QueD"/>
    <property type="match status" value="1"/>
</dbReference>
<comment type="catalytic activity">
    <reaction evidence="9">
        <text>7,8-dihydroneopterin 3'-triphosphate + H2O = 6-carboxy-5,6,7,8-tetrahydropterin + triphosphate + acetaldehyde + 2 H(+)</text>
        <dbReference type="Rhea" id="RHEA:27966"/>
        <dbReference type="ChEBI" id="CHEBI:15343"/>
        <dbReference type="ChEBI" id="CHEBI:15377"/>
        <dbReference type="ChEBI" id="CHEBI:15378"/>
        <dbReference type="ChEBI" id="CHEBI:18036"/>
        <dbReference type="ChEBI" id="CHEBI:58462"/>
        <dbReference type="ChEBI" id="CHEBI:61032"/>
        <dbReference type="EC" id="4.1.2.50"/>
    </reaction>
</comment>
<evidence type="ECO:0000313" key="13">
    <source>
        <dbReference type="EMBL" id="KZK74408.1"/>
    </source>
</evidence>
<dbReference type="SUPFAM" id="SSF55620">
    <property type="entry name" value="Tetrahydrobiopterin biosynthesis enzymes-like"/>
    <property type="match status" value="1"/>
</dbReference>
<evidence type="ECO:0000256" key="5">
    <source>
        <dbReference type="ARBA" id="ARBA00022723"/>
    </source>
</evidence>
<dbReference type="AlphaFoldDB" id="A0A165LTG2"/>
<comment type="cofactor">
    <cofactor evidence="11">
        <name>Zn(2+)</name>
        <dbReference type="ChEBI" id="CHEBI:29105"/>
    </cofactor>
    <text evidence="11">Binds 1 zinc ion per subunit.</text>
</comment>
<protein>
    <recommendedName>
        <fullName evidence="4">6-carboxy-5,6,7,8-tetrahydropterin synthase</fullName>
        <ecNumber evidence="3">4.1.2.50</ecNumber>
    </recommendedName>
    <alternativeName>
        <fullName evidence="8">Queuosine biosynthesis protein QueD</fullName>
    </alternativeName>
</protein>
<feature type="binding site" evidence="11">
    <location>
        <position position="63"/>
    </location>
    <ligand>
        <name>Zn(2+)</name>
        <dbReference type="ChEBI" id="CHEBI:29105"/>
    </ligand>
</feature>
<gene>
    <name evidence="13" type="ORF">A3K90_03930</name>
</gene>
<evidence type="ECO:0000256" key="11">
    <source>
        <dbReference type="PIRSR" id="PIRSR006113-2"/>
    </source>
</evidence>
<keyword evidence="7" id="KW-0456">Lyase</keyword>
<name>A0A165LTG2_PELLU</name>
<keyword evidence="6 11" id="KW-0862">Zinc</keyword>
<evidence type="ECO:0000256" key="10">
    <source>
        <dbReference type="PIRSR" id="PIRSR006113-1"/>
    </source>
</evidence>
<evidence type="ECO:0000256" key="4">
    <source>
        <dbReference type="ARBA" id="ARBA00018141"/>
    </source>
</evidence>
<feature type="binding site" evidence="11">
    <location>
        <position position="36"/>
    </location>
    <ligand>
        <name>Zn(2+)</name>
        <dbReference type="ChEBI" id="CHEBI:29105"/>
    </ligand>
</feature>
<dbReference type="RefSeq" id="WP_303681461.1">
    <property type="nucleotide sequence ID" value="NZ_LVWG01000027.1"/>
</dbReference>
<accession>A0A165LTG2</accession>
<feature type="compositionally biased region" description="Pro residues" evidence="12">
    <location>
        <begin position="9"/>
        <end position="19"/>
    </location>
</feature>
<evidence type="ECO:0000256" key="2">
    <source>
        <dbReference type="ARBA" id="ARBA00008900"/>
    </source>
</evidence>
<dbReference type="Pfam" id="PF01242">
    <property type="entry name" value="PTPS"/>
    <property type="match status" value="1"/>
</dbReference>